<dbReference type="SUPFAM" id="SSF52540">
    <property type="entry name" value="P-loop containing nucleoside triphosphate hydrolases"/>
    <property type="match status" value="1"/>
</dbReference>
<sequence length="755" mass="86659">MNLNDLKETRLFESPDDIAKAIYSLQNKEYNKEIHRMDLKPHILEKVSLIPSTKDPTILKLKGEVLFPPKDKIHSSSIITLGYNAGQPCELTFQSRSEKKLIEHLFNGTSRHIVTGYMTFAKPITHDGGFCSRVDVSIDIPYDTNDDINNVQFYLHKLLKTSTITFKCMPPRNLGFSSPNEAEIELSSLWCTNLGKAILTQFLPDYFPEMKLVQQMNCRVPAHINKLDISQSRLLTNICADTLLMTCIAPAGSGKTQTLTSTILTGIQLGKKYLFVGPTNKSCDAFMERLFSWEPSFNEILLLRSRCSMIRHPDVYNRSELHFFQRGLVYISNDMDEKDFKLYEAYLAQKNYYKKLKANAPENWTKDFINDLNESTKMLHKFESYLPSLIMKYIKPKVFVSTIDMIIGGVNDSYIKDGIDYIVMDESSQVRISTALILLSKLPRSKICFLGDTKQLTPFDLHGVPLDRHEHLLSLPVLNFMKNNQIAHHFILYNNYRSHPKLVEMVSKLFYNGQLHSHITNRHYNFHPIKFERCMHKSSPPCNSIYPFYGFHVSHPSAKHVSGSTYNPGEAGSISLFLLYLFNAGFNPSSIAVISLYKAQVNKLSETFYTTLDEYIAHTKTSNTISTQNNNRYNIQDIKRNLFIDTVDAFQGHEKDFVIISTSRSTARPTDKKTDFYESENRICVALTRPKIGFFLFGDTTMMKESDTWSHVIHYMEERNTIKPYTTETLAEIFGQNTPDESFAAKYINNLSTLK</sequence>
<keyword evidence="1" id="KW-0547">Nucleotide-binding</keyword>
<evidence type="ECO:0000256" key="3">
    <source>
        <dbReference type="ARBA" id="ARBA00022806"/>
    </source>
</evidence>
<dbReference type="Pfam" id="PF13087">
    <property type="entry name" value="AAA_12"/>
    <property type="match status" value="1"/>
</dbReference>
<dbReference type="GO" id="GO:0005524">
    <property type="term" value="F:ATP binding"/>
    <property type="evidence" value="ECO:0007669"/>
    <property type="project" value="UniProtKB-KW"/>
</dbReference>
<dbReference type="InterPro" id="IPR047187">
    <property type="entry name" value="SF1_C_Upf1"/>
</dbReference>
<dbReference type="STRING" id="174720.A0A0N5C2M0"/>
<evidence type="ECO:0000259" key="5">
    <source>
        <dbReference type="Pfam" id="PF13087"/>
    </source>
</evidence>
<dbReference type="GO" id="GO:0016787">
    <property type="term" value="F:hydrolase activity"/>
    <property type="evidence" value="ECO:0007669"/>
    <property type="project" value="UniProtKB-KW"/>
</dbReference>
<dbReference type="CDD" id="cd18808">
    <property type="entry name" value="SF1_C_Upf1"/>
    <property type="match status" value="1"/>
</dbReference>
<reference evidence="7" key="1">
    <citation type="submission" date="2017-02" db="UniProtKB">
        <authorList>
            <consortium name="WormBaseParasite"/>
        </authorList>
    </citation>
    <scope>IDENTIFICATION</scope>
</reference>
<protein>
    <submittedName>
        <fullName evidence="7">AAA_12 domain-containing protein</fullName>
    </submittedName>
</protein>
<keyword evidence="2" id="KW-0378">Hydrolase</keyword>
<dbReference type="Pfam" id="PF13245">
    <property type="entry name" value="AAA_19"/>
    <property type="match status" value="1"/>
</dbReference>
<keyword evidence="3" id="KW-0347">Helicase</keyword>
<evidence type="ECO:0000313" key="7">
    <source>
        <dbReference type="WBParaSite" id="SPAL_0001223000.1"/>
    </source>
</evidence>
<evidence type="ECO:0000313" key="6">
    <source>
        <dbReference type="Proteomes" id="UP000046392"/>
    </source>
</evidence>
<proteinExistence type="predicted"/>
<dbReference type="InterPro" id="IPR041679">
    <property type="entry name" value="DNA2/NAM7-like_C"/>
</dbReference>
<dbReference type="InterPro" id="IPR027417">
    <property type="entry name" value="P-loop_NTPase"/>
</dbReference>
<keyword evidence="6" id="KW-1185">Reference proteome</keyword>
<evidence type="ECO:0000256" key="1">
    <source>
        <dbReference type="ARBA" id="ARBA00022741"/>
    </source>
</evidence>
<dbReference type="WBParaSite" id="SPAL_0001223000.1">
    <property type="protein sequence ID" value="SPAL_0001223000.1"/>
    <property type="gene ID" value="SPAL_0001223000"/>
</dbReference>
<evidence type="ECO:0000256" key="2">
    <source>
        <dbReference type="ARBA" id="ARBA00022801"/>
    </source>
</evidence>
<dbReference type="Proteomes" id="UP000046392">
    <property type="component" value="Unplaced"/>
</dbReference>
<keyword evidence="4" id="KW-0067">ATP-binding</keyword>
<name>A0A0N5C2M0_STREA</name>
<feature type="domain" description="DNA2/NAM7 helicase-like C-terminal" evidence="5">
    <location>
        <begin position="486"/>
        <end position="700"/>
    </location>
</feature>
<accession>A0A0N5C2M0</accession>
<dbReference type="PANTHER" id="PTHR43788:SF8">
    <property type="entry name" value="DNA-BINDING PROTEIN SMUBP-2"/>
    <property type="match status" value="1"/>
</dbReference>
<dbReference type="PANTHER" id="PTHR43788">
    <property type="entry name" value="DNA2/NAM7 HELICASE FAMILY MEMBER"/>
    <property type="match status" value="1"/>
</dbReference>
<dbReference type="GO" id="GO:0043139">
    <property type="term" value="F:5'-3' DNA helicase activity"/>
    <property type="evidence" value="ECO:0007669"/>
    <property type="project" value="TreeGrafter"/>
</dbReference>
<evidence type="ECO:0000256" key="4">
    <source>
        <dbReference type="ARBA" id="ARBA00022840"/>
    </source>
</evidence>
<dbReference type="InterPro" id="IPR050534">
    <property type="entry name" value="Coronavir_polyprotein_1ab"/>
</dbReference>
<organism evidence="6 7">
    <name type="scientific">Strongyloides papillosus</name>
    <name type="common">Intestinal threadworm</name>
    <dbReference type="NCBI Taxonomy" id="174720"/>
    <lineage>
        <taxon>Eukaryota</taxon>
        <taxon>Metazoa</taxon>
        <taxon>Ecdysozoa</taxon>
        <taxon>Nematoda</taxon>
        <taxon>Chromadorea</taxon>
        <taxon>Rhabditida</taxon>
        <taxon>Tylenchina</taxon>
        <taxon>Panagrolaimomorpha</taxon>
        <taxon>Strongyloidoidea</taxon>
        <taxon>Strongyloididae</taxon>
        <taxon>Strongyloides</taxon>
    </lineage>
</organism>
<dbReference type="Gene3D" id="3.40.50.300">
    <property type="entry name" value="P-loop containing nucleotide triphosphate hydrolases"/>
    <property type="match status" value="2"/>
</dbReference>
<dbReference type="AlphaFoldDB" id="A0A0N5C2M0"/>